<dbReference type="Pfam" id="PF20362">
    <property type="entry name" value="DUF6657"/>
    <property type="match status" value="1"/>
</dbReference>
<dbReference type="EMBL" id="CP094929">
    <property type="protein sequence ID" value="UOM51888.1"/>
    <property type="molecule type" value="Genomic_DNA"/>
</dbReference>
<sequence length="199" mass="22715">MAIIKSAWELALEKTEKLQVDPVKIKRDLKVKEGRQLAGTFLSHIDATKEGTKKQYDAVPAEEKEAFKEGMALTMLSNLALPRNTAFKENFAKVLDLGMILGEGNEQLEQLLGQLEGFFSQYLENQEDLVERMKQQFAPALQQKEAQLRKQYGPNFTLRPEQDPEFMKLLDKQLSQLDDQYTNILTQAKAQIKDLLGIQ</sequence>
<evidence type="ECO:0000313" key="1">
    <source>
        <dbReference type="EMBL" id="UOM51888.1"/>
    </source>
</evidence>
<accession>A0ABY4DC93</accession>
<protein>
    <recommendedName>
        <fullName evidence="3">Poly(3-hydroxyalkanoate) polymerase subunit PhaE</fullName>
    </recommendedName>
</protein>
<organism evidence="1 2">
    <name type="scientific">Sphaerochaeta associata</name>
    <dbReference type="NCBI Taxonomy" id="1129264"/>
    <lineage>
        <taxon>Bacteria</taxon>
        <taxon>Pseudomonadati</taxon>
        <taxon>Spirochaetota</taxon>
        <taxon>Spirochaetia</taxon>
        <taxon>Spirochaetales</taxon>
        <taxon>Sphaerochaetaceae</taxon>
        <taxon>Sphaerochaeta</taxon>
    </lineage>
</organism>
<reference evidence="2" key="1">
    <citation type="journal article" date="2024" name="J Bioinform Genom">
        <title>Complete genome sequence of the type strain bacterium Sphaerochaeta associata GLS2t (VKM B-2742)t.</title>
        <authorList>
            <person name="Troshina O.Y."/>
            <person name="Tepeeva A.N."/>
            <person name="Arzamasceva V.O."/>
            <person name="Whitman W.B."/>
            <person name="Varghese N."/>
            <person name="Shapiro N."/>
            <person name="Woyke T."/>
            <person name="Kripides N.C."/>
            <person name="Vasilenko O.V."/>
        </authorList>
    </citation>
    <scope>NUCLEOTIDE SEQUENCE [LARGE SCALE GENOMIC DNA]</scope>
    <source>
        <strain evidence="2">GLS2T</strain>
    </source>
</reference>
<keyword evidence="2" id="KW-1185">Reference proteome</keyword>
<dbReference type="Proteomes" id="UP000829708">
    <property type="component" value="Chromosome"/>
</dbReference>
<name>A0ABY4DC93_9SPIR</name>
<dbReference type="RefSeq" id="WP_244773726.1">
    <property type="nucleotide sequence ID" value="NZ_CP094929.1"/>
</dbReference>
<proteinExistence type="predicted"/>
<dbReference type="InterPro" id="IPR046598">
    <property type="entry name" value="DUF6657"/>
</dbReference>
<gene>
    <name evidence="1" type="ORF">MUG09_03745</name>
</gene>
<evidence type="ECO:0000313" key="2">
    <source>
        <dbReference type="Proteomes" id="UP000829708"/>
    </source>
</evidence>
<evidence type="ECO:0008006" key="3">
    <source>
        <dbReference type="Google" id="ProtNLM"/>
    </source>
</evidence>